<dbReference type="RefSeq" id="WP_257004723.1">
    <property type="nucleotide sequence ID" value="NZ_BAABKB010000002.1"/>
</dbReference>
<dbReference type="Proteomes" id="UP001501759">
    <property type="component" value="Unassembled WGS sequence"/>
</dbReference>
<keyword evidence="2" id="KW-1185">Reference proteome</keyword>
<evidence type="ECO:0000313" key="1">
    <source>
        <dbReference type="EMBL" id="GAA4998999.1"/>
    </source>
</evidence>
<evidence type="ECO:0000313" key="2">
    <source>
        <dbReference type="Proteomes" id="UP001501759"/>
    </source>
</evidence>
<dbReference type="EMBL" id="BAABKB010000002">
    <property type="protein sequence ID" value="GAA4998999.1"/>
    <property type="molecule type" value="Genomic_DNA"/>
</dbReference>
<protein>
    <submittedName>
        <fullName evidence="1">Uncharacterized protein</fullName>
    </submittedName>
</protein>
<proteinExistence type="predicted"/>
<accession>A0ABP9IIR8</accession>
<comment type="caution">
    <text evidence="1">The sequence shown here is derived from an EMBL/GenBank/DDBJ whole genome shotgun (WGS) entry which is preliminary data.</text>
</comment>
<name>A0ABP9IIR8_9ACTN</name>
<reference evidence="2" key="1">
    <citation type="journal article" date="2019" name="Int. J. Syst. Evol. Microbiol.">
        <title>The Global Catalogue of Microorganisms (GCM) 10K type strain sequencing project: providing services to taxonomists for standard genome sequencing and annotation.</title>
        <authorList>
            <consortium name="The Broad Institute Genomics Platform"/>
            <consortium name="The Broad Institute Genome Sequencing Center for Infectious Disease"/>
            <person name="Wu L."/>
            <person name="Ma J."/>
        </authorList>
    </citation>
    <scope>NUCLEOTIDE SEQUENCE [LARGE SCALE GENOMIC DNA]</scope>
    <source>
        <strain evidence="2">JCM 18409</strain>
    </source>
</reference>
<sequence length="40" mass="4819">MATEPEGRRNTWTDRVSHIVPWMSLIFLIYKIIEEVLHHV</sequence>
<organism evidence="1 2">
    <name type="scientific">Streptomyces siamensis</name>
    <dbReference type="NCBI Taxonomy" id="1274986"/>
    <lineage>
        <taxon>Bacteria</taxon>
        <taxon>Bacillati</taxon>
        <taxon>Actinomycetota</taxon>
        <taxon>Actinomycetes</taxon>
        <taxon>Kitasatosporales</taxon>
        <taxon>Streptomycetaceae</taxon>
        <taxon>Streptomyces</taxon>
    </lineage>
</organism>
<gene>
    <name evidence="1" type="ORF">GCM10023335_11300</name>
</gene>